<organism evidence="7 8">
    <name type="scientific">Candidatus Magasanikbacteria bacterium RIFOXYD1_FULL_40_23</name>
    <dbReference type="NCBI Taxonomy" id="1798705"/>
    <lineage>
        <taxon>Bacteria</taxon>
        <taxon>Candidatus Magasanikiibacteriota</taxon>
    </lineage>
</organism>
<feature type="transmembrane region" description="Helical" evidence="5">
    <location>
        <begin position="260"/>
        <end position="279"/>
    </location>
</feature>
<dbReference type="GO" id="GO:0005262">
    <property type="term" value="F:calcium channel activity"/>
    <property type="evidence" value="ECO:0007669"/>
    <property type="project" value="TreeGrafter"/>
</dbReference>
<sequence length="309" mass="33729">MLDNLFIFVVSILLVIKGATFATKYAAQLAESFRLSKYTIGFIVVAIISILPETFVAINSSLIGMPSFGLGTLFGSNVADMTLVFTIIILFAGRGIKIKSGILEKNRAYPFLLLLPLVLGMDGYFSRVEGLALIIFGAAFYYTAFRTGVEESAVSQNKNNRYKSLFMLILGMAILLVGSHFTVTSAAAFANILKINPILVGMLVVGLGTTMPELFFALKSVRGHDDDLAVGDILGTVLADSTVVVGILALINPFSFPQKIIYITGFFMVMASVILFIFMRSGRTLSKRESYGLLIFWLIFVTVEFLANK</sequence>
<feature type="transmembrane region" description="Helical" evidence="5">
    <location>
        <begin position="165"/>
        <end position="192"/>
    </location>
</feature>
<dbReference type="Pfam" id="PF01699">
    <property type="entry name" value="Na_Ca_ex"/>
    <property type="match status" value="2"/>
</dbReference>
<dbReference type="GO" id="GO:0006874">
    <property type="term" value="P:intracellular calcium ion homeostasis"/>
    <property type="evidence" value="ECO:0007669"/>
    <property type="project" value="TreeGrafter"/>
</dbReference>
<dbReference type="InterPro" id="IPR044880">
    <property type="entry name" value="NCX_ion-bd_dom_sf"/>
</dbReference>
<evidence type="ECO:0000256" key="4">
    <source>
        <dbReference type="ARBA" id="ARBA00023136"/>
    </source>
</evidence>
<dbReference type="AlphaFoldDB" id="A0A1F6P7E3"/>
<keyword evidence="3 5" id="KW-1133">Transmembrane helix</keyword>
<name>A0A1F6P7E3_9BACT</name>
<dbReference type="InterPro" id="IPR004837">
    <property type="entry name" value="NaCa_Exmemb"/>
</dbReference>
<evidence type="ECO:0000313" key="7">
    <source>
        <dbReference type="EMBL" id="OGH92085.1"/>
    </source>
</evidence>
<feature type="transmembrane region" description="Helical" evidence="5">
    <location>
        <begin position="198"/>
        <end position="218"/>
    </location>
</feature>
<proteinExistence type="predicted"/>
<evidence type="ECO:0000256" key="5">
    <source>
        <dbReference type="SAM" id="Phobius"/>
    </source>
</evidence>
<feature type="transmembrane region" description="Helical" evidence="5">
    <location>
        <begin position="78"/>
        <end position="96"/>
    </location>
</feature>
<comment type="subcellular location">
    <subcellularLocation>
        <location evidence="1">Membrane</location>
        <topology evidence="1">Multi-pass membrane protein</topology>
    </subcellularLocation>
</comment>
<dbReference type="Proteomes" id="UP000176634">
    <property type="component" value="Unassembled WGS sequence"/>
</dbReference>
<comment type="caution">
    <text evidence="7">The sequence shown here is derived from an EMBL/GenBank/DDBJ whole genome shotgun (WGS) entry which is preliminary data.</text>
</comment>
<feature type="transmembrane region" description="Helical" evidence="5">
    <location>
        <begin position="131"/>
        <end position="149"/>
    </location>
</feature>
<accession>A0A1F6P7E3</accession>
<dbReference type="GO" id="GO:0005886">
    <property type="term" value="C:plasma membrane"/>
    <property type="evidence" value="ECO:0007669"/>
    <property type="project" value="TreeGrafter"/>
</dbReference>
<evidence type="ECO:0000256" key="1">
    <source>
        <dbReference type="ARBA" id="ARBA00004141"/>
    </source>
</evidence>
<dbReference type="EMBL" id="MFRA01000008">
    <property type="protein sequence ID" value="OGH92085.1"/>
    <property type="molecule type" value="Genomic_DNA"/>
</dbReference>
<evidence type="ECO:0000313" key="8">
    <source>
        <dbReference type="Proteomes" id="UP000176634"/>
    </source>
</evidence>
<dbReference type="PANTHER" id="PTHR10846:SF8">
    <property type="entry name" value="INNER MEMBRANE PROTEIN YRBG"/>
    <property type="match status" value="1"/>
</dbReference>
<reference evidence="7 8" key="1">
    <citation type="journal article" date="2016" name="Nat. Commun.">
        <title>Thousands of microbial genomes shed light on interconnected biogeochemical processes in an aquifer system.</title>
        <authorList>
            <person name="Anantharaman K."/>
            <person name="Brown C.T."/>
            <person name="Hug L.A."/>
            <person name="Sharon I."/>
            <person name="Castelle C.J."/>
            <person name="Probst A.J."/>
            <person name="Thomas B.C."/>
            <person name="Singh A."/>
            <person name="Wilkins M.J."/>
            <person name="Karaoz U."/>
            <person name="Brodie E.L."/>
            <person name="Williams K.H."/>
            <person name="Hubbard S.S."/>
            <person name="Banfield J.F."/>
        </authorList>
    </citation>
    <scope>NUCLEOTIDE SEQUENCE [LARGE SCALE GENOMIC DNA]</scope>
</reference>
<evidence type="ECO:0000259" key="6">
    <source>
        <dbReference type="Pfam" id="PF01699"/>
    </source>
</evidence>
<feature type="transmembrane region" description="Helical" evidence="5">
    <location>
        <begin position="108"/>
        <end position="125"/>
    </location>
</feature>
<feature type="transmembrane region" description="Helical" evidence="5">
    <location>
        <begin position="6"/>
        <end position="26"/>
    </location>
</feature>
<feature type="transmembrane region" description="Helical" evidence="5">
    <location>
        <begin position="38"/>
        <end position="58"/>
    </location>
</feature>
<dbReference type="PANTHER" id="PTHR10846">
    <property type="entry name" value="SODIUM/POTASSIUM/CALCIUM EXCHANGER"/>
    <property type="match status" value="1"/>
</dbReference>
<keyword evidence="4 5" id="KW-0472">Membrane</keyword>
<dbReference type="Gene3D" id="1.20.1420.30">
    <property type="entry name" value="NCX, central ion-binding region"/>
    <property type="match status" value="1"/>
</dbReference>
<keyword evidence="2 5" id="KW-0812">Transmembrane</keyword>
<dbReference type="InterPro" id="IPR004481">
    <property type="entry name" value="K/Na/Ca-exchanger"/>
</dbReference>
<feature type="domain" description="Sodium/calcium exchanger membrane region" evidence="6">
    <location>
        <begin position="164"/>
        <end position="303"/>
    </location>
</feature>
<feature type="transmembrane region" description="Helical" evidence="5">
    <location>
        <begin position="230"/>
        <end position="254"/>
    </location>
</feature>
<feature type="domain" description="Sodium/calcium exchanger membrane region" evidence="6">
    <location>
        <begin position="5"/>
        <end position="142"/>
    </location>
</feature>
<evidence type="ECO:0000256" key="3">
    <source>
        <dbReference type="ARBA" id="ARBA00022989"/>
    </source>
</evidence>
<gene>
    <name evidence="7" type="ORF">A2563_00655</name>
</gene>
<evidence type="ECO:0000256" key="2">
    <source>
        <dbReference type="ARBA" id="ARBA00022692"/>
    </source>
</evidence>
<feature type="transmembrane region" description="Helical" evidence="5">
    <location>
        <begin position="291"/>
        <end position="307"/>
    </location>
</feature>
<protein>
    <recommendedName>
        <fullName evidence="6">Sodium/calcium exchanger membrane region domain-containing protein</fullName>
    </recommendedName>
</protein>
<dbReference type="GO" id="GO:0008273">
    <property type="term" value="F:calcium, potassium:sodium antiporter activity"/>
    <property type="evidence" value="ECO:0007669"/>
    <property type="project" value="TreeGrafter"/>
</dbReference>